<dbReference type="InterPro" id="IPR036397">
    <property type="entry name" value="RNaseH_sf"/>
</dbReference>
<dbReference type="SUPFAM" id="SSF53098">
    <property type="entry name" value="Ribonuclease H-like"/>
    <property type="match status" value="1"/>
</dbReference>
<dbReference type="Proteomes" id="UP000770629">
    <property type="component" value="Unassembled WGS sequence"/>
</dbReference>
<feature type="domain" description="Predicted 3'-5' exonuclease PolB-like" evidence="1">
    <location>
        <begin position="51"/>
        <end position="186"/>
    </location>
</feature>
<proteinExistence type="predicted"/>
<dbReference type="InterPro" id="IPR019288">
    <property type="entry name" value="3'-5'_exonuclease_PolB-like"/>
</dbReference>
<evidence type="ECO:0000313" key="3">
    <source>
        <dbReference type="Proteomes" id="UP000770629"/>
    </source>
</evidence>
<dbReference type="Pfam" id="PF10108">
    <property type="entry name" value="DNA_pol_B_exo2"/>
    <property type="match status" value="1"/>
</dbReference>
<dbReference type="EMBL" id="JABDYF010000003">
    <property type="protein sequence ID" value="MBX5089389.1"/>
    <property type="molecule type" value="Genomic_DNA"/>
</dbReference>
<gene>
    <name evidence="2" type="ORF">HJB60_09415</name>
</gene>
<dbReference type="InterPro" id="IPR012337">
    <property type="entry name" value="RNaseH-like_sf"/>
</dbReference>
<evidence type="ECO:0000313" key="2">
    <source>
        <dbReference type="EMBL" id="MBX5089389.1"/>
    </source>
</evidence>
<protein>
    <recommendedName>
        <fullName evidence="1">Predicted 3'-5' exonuclease PolB-like domain-containing protein</fullName>
    </recommendedName>
</protein>
<dbReference type="Gene3D" id="3.30.420.10">
    <property type="entry name" value="Ribonuclease H-like superfamily/Ribonuclease H"/>
    <property type="match status" value="1"/>
</dbReference>
<reference evidence="2 3" key="1">
    <citation type="submission" date="2020-04" db="EMBL/GenBank/DDBJ databases">
        <title>Global-level population genomics: horizontal gene transfer, symbiosis and evolution in Rhizobia.</title>
        <authorList>
            <person name="Gai Y."/>
        </authorList>
    </citation>
    <scope>NUCLEOTIDE SEQUENCE [LARGE SCALE GENOMIC DNA]</scope>
    <source>
        <strain evidence="2 3">BLR33</strain>
    </source>
</reference>
<name>A0ABS7ID75_9HYPH</name>
<dbReference type="RefSeq" id="WP_221119270.1">
    <property type="nucleotide sequence ID" value="NZ_JABDYF010000003.1"/>
</dbReference>
<comment type="caution">
    <text evidence="2">The sequence shown here is derived from an EMBL/GenBank/DDBJ whole genome shotgun (WGS) entry which is preliminary data.</text>
</comment>
<sequence>MKKAETIAAWEKESRAAAVEEAISRSGLNGAYGHICCIGYAFDDEKAKSLSWPLDYSDERALLSGFAETMSAQNRIPTIVGHNVAGFDVRFIWQRAMVLGVRMPAWFPKDPKPWSQDVFDTMAAWAGARDTISMSNLCDALGLPGKDDIDGSMIGDLFAKGEFERIDSYCRADIERTRSIHRRMLVAFGEAA</sequence>
<organism evidence="2 3">
    <name type="scientific">Rhizobium lentis</name>
    <dbReference type="NCBI Taxonomy" id="1138194"/>
    <lineage>
        <taxon>Bacteria</taxon>
        <taxon>Pseudomonadati</taxon>
        <taxon>Pseudomonadota</taxon>
        <taxon>Alphaproteobacteria</taxon>
        <taxon>Hyphomicrobiales</taxon>
        <taxon>Rhizobiaceae</taxon>
        <taxon>Rhizobium/Agrobacterium group</taxon>
        <taxon>Rhizobium</taxon>
    </lineage>
</organism>
<evidence type="ECO:0000259" key="1">
    <source>
        <dbReference type="Pfam" id="PF10108"/>
    </source>
</evidence>
<accession>A0ABS7ID75</accession>
<keyword evidence="3" id="KW-1185">Reference proteome</keyword>